<accession>A0A1L7XLV7</accession>
<keyword evidence="2" id="KW-1185">Reference proteome</keyword>
<organism evidence="1 2">
    <name type="scientific">Phialocephala subalpina</name>
    <dbReference type="NCBI Taxonomy" id="576137"/>
    <lineage>
        <taxon>Eukaryota</taxon>
        <taxon>Fungi</taxon>
        <taxon>Dikarya</taxon>
        <taxon>Ascomycota</taxon>
        <taxon>Pezizomycotina</taxon>
        <taxon>Leotiomycetes</taxon>
        <taxon>Helotiales</taxon>
        <taxon>Mollisiaceae</taxon>
        <taxon>Phialocephala</taxon>
        <taxon>Phialocephala fortinii species complex</taxon>
    </lineage>
</organism>
<evidence type="ECO:0000313" key="1">
    <source>
        <dbReference type="EMBL" id="CZR65927.1"/>
    </source>
</evidence>
<gene>
    <name evidence="1" type="ORF">PAC_15827</name>
</gene>
<dbReference type="Proteomes" id="UP000184330">
    <property type="component" value="Unassembled WGS sequence"/>
</dbReference>
<dbReference type="AlphaFoldDB" id="A0A1L7XLV7"/>
<evidence type="ECO:0000313" key="2">
    <source>
        <dbReference type="Proteomes" id="UP000184330"/>
    </source>
</evidence>
<name>A0A1L7XLV7_9HELO</name>
<dbReference type="EMBL" id="FJOG01000033">
    <property type="protein sequence ID" value="CZR65927.1"/>
    <property type="molecule type" value="Genomic_DNA"/>
</dbReference>
<protein>
    <submittedName>
        <fullName evidence="1">Uncharacterized protein</fullName>
    </submittedName>
</protein>
<reference evidence="1 2" key="1">
    <citation type="submission" date="2016-03" db="EMBL/GenBank/DDBJ databases">
        <authorList>
            <person name="Ploux O."/>
        </authorList>
    </citation>
    <scope>NUCLEOTIDE SEQUENCE [LARGE SCALE GENOMIC DNA]</scope>
    <source>
        <strain evidence="1 2">UAMH 11012</strain>
    </source>
</reference>
<sequence>MFGKINTLGVVWEPPVKPKAKNVPVVPSPGKSLVLLVPPSRNPQAGPKVNLIIEDGNGALDSDNPISGIRDLTLSQLFAFVKKITNLFLVARKRDPTGADFEVRAMIDDKAAAKIDEEDQYAGLS</sequence>
<proteinExistence type="predicted"/>